<dbReference type="InterPro" id="IPR016195">
    <property type="entry name" value="Pol/histidinol_Pase-like"/>
</dbReference>
<comment type="caution">
    <text evidence="2">The sequence shown here is derived from an EMBL/GenBank/DDBJ whole genome shotgun (WGS) entry which is preliminary data.</text>
</comment>
<dbReference type="InterPro" id="IPR003141">
    <property type="entry name" value="Pol/His_phosphatase_N"/>
</dbReference>
<dbReference type="RefSeq" id="WP_075637768.1">
    <property type="nucleotide sequence ID" value="NZ_MKIM01000020.1"/>
</dbReference>
<feature type="domain" description="Polymerase/histidinol phosphatase N-terminal" evidence="1">
    <location>
        <begin position="122"/>
        <end position="184"/>
    </location>
</feature>
<keyword evidence="3" id="KW-1185">Reference proteome</keyword>
<protein>
    <submittedName>
        <fullName evidence="2">Histidinol phosphatase</fullName>
    </submittedName>
</protein>
<organism evidence="2 3">
    <name type="scientific">Rhizobium oryziradicis</name>
    <dbReference type="NCBI Taxonomy" id="1867956"/>
    <lineage>
        <taxon>Bacteria</taxon>
        <taxon>Pseudomonadati</taxon>
        <taxon>Pseudomonadota</taxon>
        <taxon>Alphaproteobacteria</taxon>
        <taxon>Hyphomicrobiales</taxon>
        <taxon>Rhizobiaceae</taxon>
        <taxon>Rhizobium/Agrobacterium group</taxon>
        <taxon>Rhizobium</taxon>
    </lineage>
</organism>
<reference evidence="2 3" key="1">
    <citation type="submission" date="2016-09" db="EMBL/GenBank/DDBJ databases">
        <title>Rhizobium oryziradicis sp. nov., isolated from the root of rice.</title>
        <authorList>
            <person name="Zhao J."/>
            <person name="Zhang X."/>
        </authorList>
    </citation>
    <scope>NUCLEOTIDE SEQUENCE [LARGE SCALE GENOMIC DNA]</scope>
    <source>
        <strain evidence="2 3">N19</strain>
    </source>
</reference>
<dbReference type="NCBIfam" id="NF038032">
    <property type="entry name" value="CehA_McbA_metalo"/>
    <property type="match status" value="1"/>
</dbReference>
<dbReference type="OrthoDB" id="9804333at2"/>
<accession>A0A1Q8ZWX8</accession>
<dbReference type="Proteomes" id="UP000186894">
    <property type="component" value="Unassembled WGS sequence"/>
</dbReference>
<dbReference type="InterPro" id="IPR052018">
    <property type="entry name" value="PHP_domain"/>
</dbReference>
<sequence length="410" mass="45299">MDTYQDFHHIIDQFPEGEKSFIEIPFEVGADIERIDVSYHFPFGGGGSVIDLGVAQHGRMRGWTGAERGHITLEADRVTPGYDKGPLPGHWHVVLGIVKIGPDCKVDLHIRLTPKRQRWLVGDLHSHSEHSDGGVTVLDAIYRARASRLDFVSITDHNTVSQNAICPDDPGILVIPAMELTSFYGHTNFHGLAQPLEDWRCRSPQDVADKMQEARAKGATIVINHPFQNSAGGRWQSGFDVAFDAYEIWNGNWSVMNEQGLAFWQELLVAGRRIPATGGSDFHLKNRRRHGYPANNLYADSGSIADILKAVRDGRNVVTASPDAVMVTPLGDSSPVFGDQVAAGTVLTLGFSGLVVGDEVRVLTEEGVVGRHIADHSTITLERAFSGRFLRFEVWRDQAPQLFTNPFYAE</sequence>
<dbReference type="Gene3D" id="3.20.20.140">
    <property type="entry name" value="Metal-dependent hydrolases"/>
    <property type="match status" value="1"/>
</dbReference>
<name>A0A1Q8ZWX8_9HYPH</name>
<dbReference type="PANTHER" id="PTHR42924:SF3">
    <property type="entry name" value="POLYMERASE_HISTIDINOL PHOSPHATASE N-TERMINAL DOMAIN-CONTAINING PROTEIN"/>
    <property type="match status" value="1"/>
</dbReference>
<dbReference type="STRING" id="1867956.BJF95_15910"/>
<dbReference type="EMBL" id="MKIM01000020">
    <property type="protein sequence ID" value="OLP46491.1"/>
    <property type="molecule type" value="Genomic_DNA"/>
</dbReference>
<dbReference type="SMART" id="SM00481">
    <property type="entry name" value="POLIIIAc"/>
    <property type="match status" value="1"/>
</dbReference>
<dbReference type="GO" id="GO:0035312">
    <property type="term" value="F:5'-3' DNA exonuclease activity"/>
    <property type="evidence" value="ECO:0007669"/>
    <property type="project" value="TreeGrafter"/>
</dbReference>
<evidence type="ECO:0000259" key="1">
    <source>
        <dbReference type="SMART" id="SM00481"/>
    </source>
</evidence>
<dbReference type="GO" id="GO:0004534">
    <property type="term" value="F:5'-3' RNA exonuclease activity"/>
    <property type="evidence" value="ECO:0007669"/>
    <property type="project" value="TreeGrafter"/>
</dbReference>
<dbReference type="AlphaFoldDB" id="A0A1Q8ZWX8"/>
<dbReference type="PANTHER" id="PTHR42924">
    <property type="entry name" value="EXONUCLEASE"/>
    <property type="match status" value="1"/>
</dbReference>
<evidence type="ECO:0000313" key="3">
    <source>
        <dbReference type="Proteomes" id="UP000186894"/>
    </source>
</evidence>
<gene>
    <name evidence="2" type="ORF">BJF95_15910</name>
</gene>
<dbReference type="SUPFAM" id="SSF89550">
    <property type="entry name" value="PHP domain-like"/>
    <property type="match status" value="1"/>
</dbReference>
<proteinExistence type="predicted"/>
<evidence type="ECO:0000313" key="2">
    <source>
        <dbReference type="EMBL" id="OLP46491.1"/>
    </source>
</evidence>